<dbReference type="Proteomes" id="UP000325672">
    <property type="component" value="Unassembled WGS sequence"/>
</dbReference>
<dbReference type="EMBL" id="ML743567">
    <property type="protein sequence ID" value="KAE8139146.1"/>
    <property type="molecule type" value="Genomic_DNA"/>
</dbReference>
<dbReference type="OrthoDB" id="4161332at2759"/>
<evidence type="ECO:0000313" key="2">
    <source>
        <dbReference type="Proteomes" id="UP000325672"/>
    </source>
</evidence>
<dbReference type="GeneID" id="43641283"/>
<protein>
    <submittedName>
        <fullName evidence="1">Uncharacterized protein</fullName>
    </submittedName>
</protein>
<dbReference type="InterPro" id="IPR052761">
    <property type="entry name" value="Fungal_Detox/Toxin_TFs"/>
</dbReference>
<keyword evidence="2" id="KW-1185">Reference proteome</keyword>
<dbReference type="AlphaFoldDB" id="A0A5N6SWT9"/>
<proteinExistence type="predicted"/>
<dbReference type="RefSeq" id="XP_031915209.1">
    <property type="nucleotide sequence ID" value="XM_032057073.1"/>
</dbReference>
<name>A0A5N6SWT9_ASPPS</name>
<dbReference type="PANTHER" id="PTHR47425:SF3">
    <property type="entry name" value="ZN(II)2CYS6 TRANSCRIPTION FACTOR (EUROFUNG)"/>
    <property type="match status" value="1"/>
</dbReference>
<gene>
    <name evidence="1" type="ORF">BDV38DRAFT_270017</name>
</gene>
<reference evidence="1 2" key="1">
    <citation type="submission" date="2019-04" db="EMBL/GenBank/DDBJ databases">
        <title>Friends and foes A comparative genomics study of 23 Aspergillus species from section Flavi.</title>
        <authorList>
            <consortium name="DOE Joint Genome Institute"/>
            <person name="Kjaerbolling I."/>
            <person name="Vesth T."/>
            <person name="Frisvad J.C."/>
            <person name="Nybo J.L."/>
            <person name="Theobald S."/>
            <person name="Kildgaard S."/>
            <person name="Isbrandt T."/>
            <person name="Kuo A."/>
            <person name="Sato A."/>
            <person name="Lyhne E.K."/>
            <person name="Kogle M.E."/>
            <person name="Wiebenga A."/>
            <person name="Kun R.S."/>
            <person name="Lubbers R.J."/>
            <person name="Makela M.R."/>
            <person name="Barry K."/>
            <person name="Chovatia M."/>
            <person name="Clum A."/>
            <person name="Daum C."/>
            <person name="Haridas S."/>
            <person name="He G."/>
            <person name="LaButti K."/>
            <person name="Lipzen A."/>
            <person name="Mondo S."/>
            <person name="Riley R."/>
            <person name="Salamov A."/>
            <person name="Simmons B.A."/>
            <person name="Magnuson J.K."/>
            <person name="Henrissat B."/>
            <person name="Mortensen U.H."/>
            <person name="Larsen T.O."/>
            <person name="Devries R.P."/>
            <person name="Grigoriev I.V."/>
            <person name="Machida M."/>
            <person name="Baker S.E."/>
            <person name="Andersen M.R."/>
        </authorList>
    </citation>
    <scope>NUCLEOTIDE SEQUENCE [LARGE SCALE GENOMIC DNA]</scope>
    <source>
        <strain evidence="1 2">CBS 117625</strain>
    </source>
</reference>
<evidence type="ECO:0000313" key="1">
    <source>
        <dbReference type="EMBL" id="KAE8139146.1"/>
    </source>
</evidence>
<accession>A0A5N6SWT9</accession>
<dbReference type="PANTHER" id="PTHR47425">
    <property type="entry name" value="FARB-RELATED"/>
    <property type="match status" value="1"/>
</dbReference>
<organism evidence="1 2">
    <name type="scientific">Aspergillus pseudotamarii</name>
    <dbReference type="NCBI Taxonomy" id="132259"/>
    <lineage>
        <taxon>Eukaryota</taxon>
        <taxon>Fungi</taxon>
        <taxon>Dikarya</taxon>
        <taxon>Ascomycota</taxon>
        <taxon>Pezizomycotina</taxon>
        <taxon>Eurotiomycetes</taxon>
        <taxon>Eurotiomycetidae</taxon>
        <taxon>Eurotiales</taxon>
        <taxon>Aspergillaceae</taxon>
        <taxon>Aspergillus</taxon>
        <taxon>Aspergillus subgen. Circumdati</taxon>
    </lineage>
</organism>
<sequence length="285" mass="32198">MHSRAQIGTPTPLATDFLYDIDCVTGPMSSAYIPIEMPTLANYWVTMIELSRLLGTLLTVNYQTVRVKPLLHQVEALEEEALQCELPNYEARFSTVIGTNLCDRAMLITFYRPFGTEIPGGLRVSQQDHWREQMALKAHSAASKLSAMLYRLTHLEWTTPLLFFPAMQLHLLRCRFDNSLSEYLKRHKLDMLMLIMEELQKTYAVASIYRGIFSKGIKQIFSAGVPRTVLTEPAPVGIPAREQSAACEGPALERSQSQDEPTTKVLDALIDEASLFSFRGLLNRQ</sequence>